<dbReference type="InterPro" id="IPR015797">
    <property type="entry name" value="NUDIX_hydrolase-like_dom_sf"/>
</dbReference>
<dbReference type="EC" id="5.3.3.2" evidence="2"/>
<feature type="domain" description="Nudix hydrolase" evidence="1">
    <location>
        <begin position="28"/>
        <end position="172"/>
    </location>
</feature>
<dbReference type="CDD" id="cd04692">
    <property type="entry name" value="NUDIX_Hydrolase"/>
    <property type="match status" value="1"/>
</dbReference>
<dbReference type="GO" id="GO:0004452">
    <property type="term" value="F:isopentenyl-diphosphate delta-isomerase activity"/>
    <property type="evidence" value="ECO:0007669"/>
    <property type="project" value="UniProtKB-EC"/>
</dbReference>
<dbReference type="PANTHER" id="PTHR10885:SF20">
    <property type="entry name" value="NUDIX HYDROLASE DOMAIN-CONTAINING PROTEIN"/>
    <property type="match status" value="1"/>
</dbReference>
<dbReference type="GO" id="GO:0009240">
    <property type="term" value="P:isopentenyl diphosphate biosynthetic process"/>
    <property type="evidence" value="ECO:0007669"/>
    <property type="project" value="TreeGrafter"/>
</dbReference>
<dbReference type="Gene3D" id="3.90.79.10">
    <property type="entry name" value="Nucleoside Triphosphate Pyrophosphohydrolase"/>
    <property type="match status" value="1"/>
</dbReference>
<reference evidence="2 3" key="1">
    <citation type="submission" date="2019-01" db="EMBL/GenBank/DDBJ databases">
        <title>PMF-metabolizing Aryl O-demethylase.</title>
        <authorList>
            <person name="Kim M."/>
        </authorList>
    </citation>
    <scope>NUCLEOTIDE SEQUENCE [LARGE SCALE GENOMIC DNA]</scope>
    <source>
        <strain evidence="2 3">PMF1</strain>
    </source>
</reference>
<gene>
    <name evidence="2" type="primary">idi_1</name>
    <name evidence="2" type="ORF">PMF13cell1_01318</name>
</gene>
<dbReference type="PROSITE" id="PS51462">
    <property type="entry name" value="NUDIX"/>
    <property type="match status" value="1"/>
</dbReference>
<protein>
    <submittedName>
        <fullName evidence="2">Isopentenyl-diphosphate Delta-isomerase</fullName>
        <ecNumber evidence="2">5.3.3.2</ecNumber>
    </submittedName>
</protein>
<dbReference type="InterPro" id="IPR000086">
    <property type="entry name" value="NUDIX_hydrolase_dom"/>
</dbReference>
<dbReference type="EMBL" id="CP035945">
    <property type="protein sequence ID" value="QBE95794.1"/>
    <property type="molecule type" value="Genomic_DNA"/>
</dbReference>
<organism evidence="2 3">
    <name type="scientific">Blautia producta</name>
    <dbReference type="NCBI Taxonomy" id="33035"/>
    <lineage>
        <taxon>Bacteria</taxon>
        <taxon>Bacillati</taxon>
        <taxon>Bacillota</taxon>
        <taxon>Clostridia</taxon>
        <taxon>Lachnospirales</taxon>
        <taxon>Lachnospiraceae</taxon>
        <taxon>Blautia</taxon>
    </lineage>
</organism>
<evidence type="ECO:0000313" key="2">
    <source>
        <dbReference type="EMBL" id="QBE95794.1"/>
    </source>
</evidence>
<dbReference type="Pfam" id="PF00293">
    <property type="entry name" value="NUDIX"/>
    <property type="match status" value="1"/>
</dbReference>
<evidence type="ECO:0000259" key="1">
    <source>
        <dbReference type="PROSITE" id="PS51462"/>
    </source>
</evidence>
<sequence length="177" mass="20697">MEILDIVDESGNPTGETIDRETAHAKGILHRTAHVWLLRRRNGRTEVLLQKRSRDKDSHPGCYDISSAGHIPAGVDFIPSALRELKEELGVEARAEELVFCGRRRIFHRDVFYGRDFVDNQVSNIYCMWTDIEPEQMRLQREEVEEVKWMDLELCREMVRTNGIPHCIYMEELDMLP</sequence>
<dbReference type="GO" id="GO:0005737">
    <property type="term" value="C:cytoplasm"/>
    <property type="evidence" value="ECO:0007669"/>
    <property type="project" value="TreeGrafter"/>
</dbReference>
<dbReference type="PANTHER" id="PTHR10885">
    <property type="entry name" value="ISOPENTENYL-DIPHOSPHATE DELTA-ISOMERASE"/>
    <property type="match status" value="1"/>
</dbReference>
<accession>A0A4P6LTY7</accession>
<evidence type="ECO:0000313" key="3">
    <source>
        <dbReference type="Proteomes" id="UP000289794"/>
    </source>
</evidence>
<keyword evidence="2" id="KW-0413">Isomerase</keyword>
<dbReference type="RefSeq" id="WP_130180225.1">
    <property type="nucleotide sequence ID" value="NZ_CP035945.1"/>
</dbReference>
<dbReference type="SUPFAM" id="SSF55811">
    <property type="entry name" value="Nudix"/>
    <property type="match status" value="1"/>
</dbReference>
<dbReference type="AlphaFoldDB" id="A0A4P6LTY7"/>
<dbReference type="KEGG" id="bpro:PMF13cell1_01318"/>
<proteinExistence type="predicted"/>
<name>A0A4P6LTY7_9FIRM</name>
<dbReference type="Proteomes" id="UP000289794">
    <property type="component" value="Chromosome"/>
</dbReference>